<dbReference type="EMBL" id="JBHSWI010000001">
    <property type="protein sequence ID" value="MFC6645980.1"/>
    <property type="molecule type" value="Genomic_DNA"/>
</dbReference>
<evidence type="ECO:0000256" key="1">
    <source>
        <dbReference type="ARBA" id="ARBA00022490"/>
    </source>
</evidence>
<dbReference type="PANTHER" id="PTHR31760:SF0">
    <property type="entry name" value="S-ADENOSYL-L-METHIONINE-DEPENDENT METHYLTRANSFERASES SUPERFAMILY PROTEIN"/>
    <property type="match status" value="1"/>
</dbReference>
<keyword evidence="5 6" id="KW-0949">S-adenosyl-L-methionine</keyword>
<evidence type="ECO:0000256" key="2">
    <source>
        <dbReference type="ARBA" id="ARBA00022552"/>
    </source>
</evidence>
<evidence type="ECO:0000256" key="5">
    <source>
        <dbReference type="ARBA" id="ARBA00022691"/>
    </source>
</evidence>
<reference evidence="8" key="1">
    <citation type="journal article" date="2019" name="Int. J. Syst. Evol. Microbiol.">
        <title>The Global Catalogue of Microorganisms (GCM) 10K type strain sequencing project: providing services to taxonomists for standard genome sequencing and annotation.</title>
        <authorList>
            <consortium name="The Broad Institute Genomics Platform"/>
            <consortium name="The Broad Institute Genome Sequencing Center for Infectious Disease"/>
            <person name="Wu L."/>
            <person name="Ma J."/>
        </authorList>
    </citation>
    <scope>NUCLEOTIDE SEQUENCE [LARGE SCALE GENOMIC DNA]</scope>
    <source>
        <strain evidence="8">CGMCC 1.16026</strain>
    </source>
</reference>
<feature type="binding site" evidence="6">
    <location>
        <begin position="127"/>
        <end position="128"/>
    </location>
    <ligand>
        <name>S-adenosyl-L-methionine</name>
        <dbReference type="ChEBI" id="CHEBI:59789"/>
    </ligand>
</feature>
<comment type="caution">
    <text evidence="7">The sequence shown here is derived from an EMBL/GenBank/DDBJ whole genome shotgun (WGS) entry which is preliminary data.</text>
</comment>
<evidence type="ECO:0000256" key="6">
    <source>
        <dbReference type="HAMAP-Rule" id="MF_00074"/>
    </source>
</evidence>
<keyword evidence="1 6" id="KW-0963">Cytoplasm</keyword>
<feature type="binding site" evidence="6">
    <location>
        <position position="76"/>
    </location>
    <ligand>
        <name>S-adenosyl-L-methionine</name>
        <dbReference type="ChEBI" id="CHEBI:59789"/>
    </ligand>
</feature>
<keyword evidence="4 6" id="KW-0808">Transferase</keyword>
<dbReference type="SUPFAM" id="SSF53335">
    <property type="entry name" value="S-adenosyl-L-methionine-dependent methyltransferases"/>
    <property type="match status" value="1"/>
</dbReference>
<dbReference type="InterPro" id="IPR029063">
    <property type="entry name" value="SAM-dependent_MTases_sf"/>
</dbReference>
<evidence type="ECO:0000313" key="7">
    <source>
        <dbReference type="EMBL" id="MFC6645980.1"/>
    </source>
</evidence>
<feature type="binding site" evidence="6">
    <location>
        <position position="81"/>
    </location>
    <ligand>
        <name>S-adenosyl-L-methionine</name>
        <dbReference type="ChEBI" id="CHEBI:59789"/>
    </ligand>
</feature>
<evidence type="ECO:0000313" key="8">
    <source>
        <dbReference type="Proteomes" id="UP001596391"/>
    </source>
</evidence>
<protein>
    <recommendedName>
        <fullName evidence="6">Ribosomal RNA small subunit methyltransferase G</fullName>
        <ecNumber evidence="6">2.1.1.-</ecNumber>
    </recommendedName>
    <alternativeName>
        <fullName evidence="6">16S rRNA 7-methylguanosine methyltransferase</fullName>
        <shortName evidence="6">16S rRNA m7G methyltransferase</shortName>
    </alternativeName>
</protein>
<dbReference type="EC" id="2.1.1.-" evidence="6"/>
<dbReference type="GO" id="GO:0032259">
    <property type="term" value="P:methylation"/>
    <property type="evidence" value="ECO:0007669"/>
    <property type="project" value="UniProtKB-KW"/>
</dbReference>
<comment type="similarity">
    <text evidence="6">Belongs to the methyltransferase superfamily. RNA methyltransferase RsmG family.</text>
</comment>
<dbReference type="NCBIfam" id="TIGR00138">
    <property type="entry name" value="rsmG_gidB"/>
    <property type="match status" value="1"/>
</dbReference>
<dbReference type="Gene3D" id="3.40.50.150">
    <property type="entry name" value="Vaccinia Virus protein VP39"/>
    <property type="match status" value="1"/>
</dbReference>
<sequence>MRELLAPFVGDFSVPDDLYSQLGKYLDLLVLWNGRTNLTAVREPEEMVTRHFGESIFAARQAAKLLQAGDPVLDFGSGGGFPGVPLQLALPSVRVTLGESQNKKATFLREVVRTLGLKQTAVHAGRVEAMPAAQMFRMVTMRAVDDPQLAAEAARTRVAAGDGCCRCMGESRAKDRRLFQGVNGDT</sequence>
<dbReference type="InterPro" id="IPR003682">
    <property type="entry name" value="rRNA_ssu_MeTfrase_G"/>
</dbReference>
<proteinExistence type="inferred from homology"/>
<keyword evidence="8" id="KW-1185">Reference proteome</keyword>
<name>A0ABW1ZC31_9BACT</name>
<keyword evidence="2 6" id="KW-0698">rRNA processing</keyword>
<comment type="caution">
    <text evidence="6">Lacks conserved residue(s) required for the propagation of feature annotation.</text>
</comment>
<dbReference type="HAMAP" id="MF_00074">
    <property type="entry name" value="16SrRNA_methyltr_G"/>
    <property type="match status" value="1"/>
</dbReference>
<dbReference type="PANTHER" id="PTHR31760">
    <property type="entry name" value="S-ADENOSYL-L-METHIONINE-DEPENDENT METHYLTRANSFERASES SUPERFAMILY PROTEIN"/>
    <property type="match status" value="1"/>
</dbReference>
<comment type="subcellular location">
    <subcellularLocation>
        <location evidence="6">Cytoplasm</location>
    </subcellularLocation>
</comment>
<accession>A0ABW1ZC31</accession>
<dbReference type="Proteomes" id="UP001596391">
    <property type="component" value="Unassembled WGS sequence"/>
</dbReference>
<gene>
    <name evidence="6 7" type="primary">rsmG</name>
    <name evidence="7" type="ORF">ACFQBQ_10390</name>
</gene>
<comment type="function">
    <text evidence="6">Specifically methylates the N7 position of a guanine in 16S rRNA.</text>
</comment>
<feature type="binding site" evidence="6">
    <location>
        <position position="142"/>
    </location>
    <ligand>
        <name>S-adenosyl-L-methionine</name>
        <dbReference type="ChEBI" id="CHEBI:59789"/>
    </ligand>
</feature>
<keyword evidence="3 6" id="KW-0489">Methyltransferase</keyword>
<evidence type="ECO:0000256" key="3">
    <source>
        <dbReference type="ARBA" id="ARBA00022603"/>
    </source>
</evidence>
<dbReference type="RefSeq" id="WP_390235029.1">
    <property type="nucleotide sequence ID" value="NZ_JBHSWI010000001.1"/>
</dbReference>
<dbReference type="Pfam" id="PF02527">
    <property type="entry name" value="GidB"/>
    <property type="match status" value="1"/>
</dbReference>
<dbReference type="GO" id="GO:0008168">
    <property type="term" value="F:methyltransferase activity"/>
    <property type="evidence" value="ECO:0007669"/>
    <property type="project" value="UniProtKB-KW"/>
</dbReference>
<organism evidence="7 8">
    <name type="scientific">Granulicella cerasi</name>
    <dbReference type="NCBI Taxonomy" id="741063"/>
    <lineage>
        <taxon>Bacteria</taxon>
        <taxon>Pseudomonadati</taxon>
        <taxon>Acidobacteriota</taxon>
        <taxon>Terriglobia</taxon>
        <taxon>Terriglobales</taxon>
        <taxon>Acidobacteriaceae</taxon>
        <taxon>Granulicella</taxon>
    </lineage>
</organism>
<evidence type="ECO:0000256" key="4">
    <source>
        <dbReference type="ARBA" id="ARBA00022679"/>
    </source>
</evidence>